<keyword evidence="3" id="KW-1185">Reference proteome</keyword>
<dbReference type="RefSeq" id="WP_183955731.1">
    <property type="nucleotide sequence ID" value="NZ_JACIEB010000005.1"/>
</dbReference>
<dbReference type="PIRSF" id="PIRSF000887">
    <property type="entry name" value="Pesterase_MJ0037"/>
    <property type="match status" value="1"/>
</dbReference>
<dbReference type="Proteomes" id="UP000552757">
    <property type="component" value="Unassembled WGS sequence"/>
</dbReference>
<dbReference type="Pfam" id="PF00149">
    <property type="entry name" value="Metallophos"/>
    <property type="match status" value="1"/>
</dbReference>
<comment type="caution">
    <text evidence="2">The sequence shown here is derived from an EMBL/GenBank/DDBJ whole genome shotgun (WGS) entry which is preliminary data.</text>
</comment>
<protein>
    <recommendedName>
        <fullName evidence="1">Calcineurin-like phosphoesterase domain-containing protein</fullName>
    </recommendedName>
</protein>
<dbReference type="PANTHER" id="PTHR39323">
    <property type="entry name" value="BLR1149 PROTEIN"/>
    <property type="match status" value="1"/>
</dbReference>
<organism evidence="2 3">
    <name type="scientific">Sphingobium fontiphilum</name>
    <dbReference type="NCBI Taxonomy" id="944425"/>
    <lineage>
        <taxon>Bacteria</taxon>
        <taxon>Pseudomonadati</taxon>
        <taxon>Pseudomonadota</taxon>
        <taxon>Alphaproteobacteria</taxon>
        <taxon>Sphingomonadales</taxon>
        <taxon>Sphingomonadaceae</taxon>
        <taxon>Sphingobium</taxon>
    </lineage>
</organism>
<dbReference type="NCBIfam" id="TIGR04123">
    <property type="entry name" value="P_estr_lig_assc"/>
    <property type="match status" value="1"/>
</dbReference>
<dbReference type="EMBL" id="JACIEB010000005">
    <property type="protein sequence ID" value="MBB3982665.1"/>
    <property type="molecule type" value="Genomic_DNA"/>
</dbReference>
<evidence type="ECO:0000259" key="1">
    <source>
        <dbReference type="Pfam" id="PF00149"/>
    </source>
</evidence>
<accession>A0A7W6DL77</accession>
<proteinExistence type="predicted"/>
<dbReference type="GO" id="GO:0016787">
    <property type="term" value="F:hydrolase activity"/>
    <property type="evidence" value="ECO:0007669"/>
    <property type="project" value="InterPro"/>
</dbReference>
<gene>
    <name evidence="2" type="ORF">GGR44_002331</name>
</gene>
<evidence type="ECO:0000313" key="3">
    <source>
        <dbReference type="Proteomes" id="UP000552757"/>
    </source>
</evidence>
<sequence length="232" mass="25239">MVPLSFADQSFLALSEAALYWPARRALLVADLHFEKASWYARFGQFLPPHDSQATLDALIGLIERTGARAVFSLGDAFHDSGAAERLARPVREGLAALMKRVDWTWISGNHDAMLAGGLPGGMAVEAMLVDGIQLRHEARADDARPEISGHFHPKFRLSVRGRPVARRCFVRGRSKLILPAFGAMTGGLDAADTAIAAAVGPDARALVVAGEKLLQFPLQQETLRKRQFKSC</sequence>
<evidence type="ECO:0000313" key="2">
    <source>
        <dbReference type="EMBL" id="MBB3982665.1"/>
    </source>
</evidence>
<feature type="domain" description="Calcineurin-like phosphoesterase" evidence="1">
    <location>
        <begin position="25"/>
        <end position="112"/>
    </location>
</feature>
<name>A0A7W6DL77_9SPHN</name>
<dbReference type="PANTHER" id="PTHR39323:SF1">
    <property type="entry name" value="BLR1149 PROTEIN"/>
    <property type="match status" value="1"/>
</dbReference>
<dbReference type="InterPro" id="IPR026336">
    <property type="entry name" value="PdeM-like"/>
</dbReference>
<dbReference type="Gene3D" id="3.60.21.10">
    <property type="match status" value="1"/>
</dbReference>
<dbReference type="InterPro" id="IPR004843">
    <property type="entry name" value="Calcineurin-like_PHP"/>
</dbReference>
<reference evidence="2 3" key="1">
    <citation type="submission" date="2020-08" db="EMBL/GenBank/DDBJ databases">
        <title>Genomic Encyclopedia of Type Strains, Phase IV (KMG-IV): sequencing the most valuable type-strain genomes for metagenomic binning, comparative biology and taxonomic classification.</title>
        <authorList>
            <person name="Goeker M."/>
        </authorList>
    </citation>
    <scope>NUCLEOTIDE SEQUENCE [LARGE SCALE GENOMIC DNA]</scope>
    <source>
        <strain evidence="2 3">DSM 29348</strain>
    </source>
</reference>
<dbReference type="AlphaFoldDB" id="A0A7W6DL77"/>
<dbReference type="InterPro" id="IPR024173">
    <property type="entry name" value="Pesterase_MJ0037-like"/>
</dbReference>
<dbReference type="SUPFAM" id="SSF56300">
    <property type="entry name" value="Metallo-dependent phosphatases"/>
    <property type="match status" value="1"/>
</dbReference>
<dbReference type="InterPro" id="IPR029052">
    <property type="entry name" value="Metallo-depent_PP-like"/>
</dbReference>